<feature type="non-terminal residue" evidence="1">
    <location>
        <position position="1"/>
    </location>
</feature>
<dbReference type="Proteomes" id="UP000230959">
    <property type="component" value="Unassembled WGS sequence"/>
</dbReference>
<gene>
    <name evidence="1" type="ORF">COV02_00490</name>
</gene>
<evidence type="ECO:0000313" key="2">
    <source>
        <dbReference type="Proteomes" id="UP000230959"/>
    </source>
</evidence>
<proteinExistence type="predicted"/>
<dbReference type="EMBL" id="PFER01000008">
    <property type="protein sequence ID" value="PJE73840.1"/>
    <property type="molecule type" value="Genomic_DNA"/>
</dbReference>
<organism evidence="1 2">
    <name type="scientific">Candidatus Terrybacteria bacterium CG10_big_fil_rev_8_21_14_0_10_41_10</name>
    <dbReference type="NCBI Taxonomy" id="1975026"/>
    <lineage>
        <taxon>Bacteria</taxon>
        <taxon>Candidatus Terryibacteriota</taxon>
    </lineage>
</organism>
<sequence>IDIHNQQRNDLIREIDTVLARLLDVSRESENSFYSESPGMIMDRLSIIFIKLSVIQKMISLIVEDDLRLEYLEKEKILLGQIESISNFLDLYIERLLKKEVFFEIQQPVKIYNDARVRKYIKHRDN</sequence>
<reference evidence="2" key="1">
    <citation type="submission" date="2017-09" db="EMBL/GenBank/DDBJ databases">
        <title>Depth-based differentiation of microbial function through sediment-hosted aquifers and enrichment of novel symbionts in the deep terrestrial subsurface.</title>
        <authorList>
            <person name="Probst A.J."/>
            <person name="Ladd B."/>
            <person name="Jarett J.K."/>
            <person name="Geller-Mcgrath D.E."/>
            <person name="Sieber C.M.K."/>
            <person name="Emerson J.B."/>
            <person name="Anantharaman K."/>
            <person name="Thomas B.C."/>
            <person name="Malmstrom R."/>
            <person name="Stieglmeier M."/>
            <person name="Klingl A."/>
            <person name="Woyke T."/>
            <person name="Ryan C.M."/>
            <person name="Banfield J.F."/>
        </authorList>
    </citation>
    <scope>NUCLEOTIDE SEQUENCE [LARGE SCALE GENOMIC DNA]</scope>
</reference>
<evidence type="ECO:0000313" key="1">
    <source>
        <dbReference type="EMBL" id="PJE73840.1"/>
    </source>
</evidence>
<dbReference type="InterPro" id="IPR025350">
    <property type="entry name" value="DUF4254"/>
</dbReference>
<dbReference type="Pfam" id="PF14063">
    <property type="entry name" value="DUF4254"/>
    <property type="match status" value="1"/>
</dbReference>
<accession>A0A2M8LB49</accession>
<dbReference type="AlphaFoldDB" id="A0A2M8LB49"/>
<comment type="caution">
    <text evidence="1">The sequence shown here is derived from an EMBL/GenBank/DDBJ whole genome shotgun (WGS) entry which is preliminary data.</text>
</comment>
<protein>
    <submittedName>
        <fullName evidence="1">Uncharacterized protein</fullName>
    </submittedName>
</protein>
<name>A0A2M8LB49_9BACT</name>